<dbReference type="EMBL" id="CP071250">
    <property type="protein sequence ID" value="UUF07869.1"/>
    <property type="molecule type" value="Genomic_DNA"/>
</dbReference>
<protein>
    <submittedName>
        <fullName evidence="2">Zinc ribbon domain-containing protein</fullName>
    </submittedName>
</protein>
<reference evidence="2 3" key="1">
    <citation type="submission" date="2021-03" db="EMBL/GenBank/DDBJ databases">
        <title>Comparative Genomics and Metabolomics in the genus Turicibacter.</title>
        <authorList>
            <person name="Maki J."/>
            <person name="Looft T."/>
        </authorList>
    </citation>
    <scope>NUCLEOTIDE SEQUENCE</scope>
    <source>
        <strain evidence="2">ISU324</strain>
        <strain evidence="1 3">MMM721</strain>
    </source>
</reference>
<evidence type="ECO:0000313" key="1">
    <source>
        <dbReference type="EMBL" id="UUF06617.1"/>
    </source>
</evidence>
<gene>
    <name evidence="1" type="ORF">J0J69_03275</name>
    <name evidence="2" type="ORF">J0J70_09620</name>
</gene>
<dbReference type="AlphaFoldDB" id="A0A9Q9CK64"/>
<sequence>MAFWNDFQKTVSKTAETGIKHTNKWLEIGKLTMSLNAAKLELNELFEQLGEYIYVNKVSDITHSDTVQELFHQVSLQKSKIRKIQMQINQVKQIRACENCGAELDENAKYCPQCRAPQSDQIDWHL</sequence>
<organism evidence="2 4">
    <name type="scientific">Turicibacter bilis</name>
    <dbReference type="NCBI Taxonomy" id="2735723"/>
    <lineage>
        <taxon>Bacteria</taxon>
        <taxon>Bacillati</taxon>
        <taxon>Bacillota</taxon>
        <taxon>Erysipelotrichia</taxon>
        <taxon>Erysipelotrichales</taxon>
        <taxon>Turicibacteraceae</taxon>
        <taxon>Turicibacter</taxon>
    </lineage>
</organism>
<dbReference type="Proteomes" id="UP001058072">
    <property type="component" value="Chromosome"/>
</dbReference>
<proteinExistence type="predicted"/>
<evidence type="ECO:0000313" key="3">
    <source>
        <dbReference type="Proteomes" id="UP001058016"/>
    </source>
</evidence>
<dbReference type="Proteomes" id="UP001058016">
    <property type="component" value="Chromosome"/>
</dbReference>
<dbReference type="EMBL" id="CP071249">
    <property type="protein sequence ID" value="UUF06617.1"/>
    <property type="molecule type" value="Genomic_DNA"/>
</dbReference>
<keyword evidence="3" id="KW-1185">Reference proteome</keyword>
<dbReference type="RefSeq" id="WP_055241386.1">
    <property type="nucleotide sequence ID" value="NZ_CP071249.1"/>
</dbReference>
<accession>A0A9Q9CK64</accession>
<evidence type="ECO:0000313" key="4">
    <source>
        <dbReference type="Proteomes" id="UP001058072"/>
    </source>
</evidence>
<evidence type="ECO:0000313" key="2">
    <source>
        <dbReference type="EMBL" id="UUF07869.1"/>
    </source>
</evidence>
<name>A0A9Q9CK64_9FIRM</name>